<dbReference type="SMART" id="SM00225">
    <property type="entry name" value="BTB"/>
    <property type="match status" value="1"/>
</dbReference>
<proteinExistence type="predicted"/>
<dbReference type="AlphaFoldDB" id="A0A409VB53"/>
<dbReference type="STRING" id="181874.A0A409VB53"/>
<dbReference type="OrthoDB" id="9997739at2759"/>
<feature type="compositionally biased region" description="Low complexity" evidence="1">
    <location>
        <begin position="220"/>
        <end position="238"/>
    </location>
</feature>
<feature type="region of interest" description="Disordered" evidence="1">
    <location>
        <begin position="220"/>
        <end position="268"/>
    </location>
</feature>
<dbReference type="InterPro" id="IPR000210">
    <property type="entry name" value="BTB/POZ_dom"/>
</dbReference>
<protein>
    <recommendedName>
        <fullName evidence="2">BTB domain-containing protein</fullName>
    </recommendedName>
</protein>
<dbReference type="SUPFAM" id="SSF54695">
    <property type="entry name" value="POZ domain"/>
    <property type="match status" value="1"/>
</dbReference>
<dbReference type="EMBL" id="NHTK01006092">
    <property type="protein sequence ID" value="PPQ64174.1"/>
    <property type="molecule type" value="Genomic_DNA"/>
</dbReference>
<gene>
    <name evidence="3" type="ORF">CVT24_008548</name>
</gene>
<dbReference type="Proteomes" id="UP000284842">
    <property type="component" value="Unassembled WGS sequence"/>
</dbReference>
<evidence type="ECO:0000259" key="2">
    <source>
        <dbReference type="PROSITE" id="PS50097"/>
    </source>
</evidence>
<comment type="caution">
    <text evidence="3">The sequence shown here is derived from an EMBL/GenBank/DDBJ whole genome shotgun (WGS) entry which is preliminary data.</text>
</comment>
<keyword evidence="4" id="KW-1185">Reference proteome</keyword>
<dbReference type="CDD" id="cd18186">
    <property type="entry name" value="BTB_POZ_ZBTB_KLHL-like"/>
    <property type="match status" value="1"/>
</dbReference>
<evidence type="ECO:0000313" key="3">
    <source>
        <dbReference type="EMBL" id="PPQ64174.1"/>
    </source>
</evidence>
<dbReference type="InParanoid" id="A0A409VB53"/>
<dbReference type="PROSITE" id="PS50097">
    <property type="entry name" value="BTB"/>
    <property type="match status" value="1"/>
</dbReference>
<evidence type="ECO:0000313" key="4">
    <source>
        <dbReference type="Proteomes" id="UP000284842"/>
    </source>
</evidence>
<evidence type="ECO:0000256" key="1">
    <source>
        <dbReference type="SAM" id="MobiDB-lite"/>
    </source>
</evidence>
<sequence length="268" mass="30060">MTPSNHSIRNFKQHENYYFTAGDLHVLVGNTMFRIHSYFFARESPIFNKRLNPASPGHVREGSADSSPIMLEEDVKPQDFEKLLWVFYNPRYSLYDGVSIEDWRTILNLADKWSFAEVKELAVRELHKTELDLVQKMALYEKYKVDPKHLVPLYAELCQRDTPLTFEESTILGLKASHLVAVTREKLRSLPSNGGKSPLPEGLELQDVFRAVEEELSVEVGTTTVPSSLGTSPSSQSLANGHASNGSKGPRLPLSKIKTNGTNGTKAK</sequence>
<feature type="domain" description="BTB" evidence="2">
    <location>
        <begin position="22"/>
        <end position="96"/>
    </location>
</feature>
<dbReference type="Gene3D" id="3.30.710.10">
    <property type="entry name" value="Potassium Channel Kv1.1, Chain A"/>
    <property type="match status" value="1"/>
</dbReference>
<accession>A0A409VB53</accession>
<organism evidence="3 4">
    <name type="scientific">Panaeolus cyanescens</name>
    <dbReference type="NCBI Taxonomy" id="181874"/>
    <lineage>
        <taxon>Eukaryota</taxon>
        <taxon>Fungi</taxon>
        <taxon>Dikarya</taxon>
        <taxon>Basidiomycota</taxon>
        <taxon>Agaricomycotina</taxon>
        <taxon>Agaricomycetes</taxon>
        <taxon>Agaricomycetidae</taxon>
        <taxon>Agaricales</taxon>
        <taxon>Agaricineae</taxon>
        <taxon>Galeropsidaceae</taxon>
        <taxon>Panaeolus</taxon>
    </lineage>
</organism>
<feature type="compositionally biased region" description="Polar residues" evidence="1">
    <location>
        <begin position="257"/>
        <end position="268"/>
    </location>
</feature>
<reference evidence="3 4" key="1">
    <citation type="journal article" date="2018" name="Evol. Lett.">
        <title>Horizontal gene cluster transfer increased hallucinogenic mushroom diversity.</title>
        <authorList>
            <person name="Reynolds H.T."/>
            <person name="Vijayakumar V."/>
            <person name="Gluck-Thaler E."/>
            <person name="Korotkin H.B."/>
            <person name="Matheny P.B."/>
            <person name="Slot J.C."/>
        </authorList>
    </citation>
    <scope>NUCLEOTIDE SEQUENCE [LARGE SCALE GENOMIC DNA]</scope>
    <source>
        <strain evidence="3 4">2629</strain>
    </source>
</reference>
<dbReference type="Pfam" id="PF00651">
    <property type="entry name" value="BTB"/>
    <property type="match status" value="1"/>
</dbReference>
<dbReference type="InterPro" id="IPR011333">
    <property type="entry name" value="SKP1/BTB/POZ_sf"/>
</dbReference>
<name>A0A409VB53_9AGAR</name>